<organism evidence="2 3">
    <name type="scientific">Erwinia mallotivora</name>
    <dbReference type="NCBI Taxonomy" id="69222"/>
    <lineage>
        <taxon>Bacteria</taxon>
        <taxon>Pseudomonadati</taxon>
        <taxon>Pseudomonadota</taxon>
        <taxon>Gammaproteobacteria</taxon>
        <taxon>Enterobacterales</taxon>
        <taxon>Erwiniaceae</taxon>
        <taxon>Erwinia</taxon>
    </lineage>
</organism>
<accession>A0A014M7D4</accession>
<dbReference type="EMBL" id="JFHN01000069">
    <property type="protein sequence ID" value="EXU74009.1"/>
    <property type="molecule type" value="Genomic_DNA"/>
</dbReference>
<dbReference type="GO" id="GO:0004315">
    <property type="term" value="F:3-oxoacyl-[acyl-carrier-protein] synthase activity"/>
    <property type="evidence" value="ECO:0007669"/>
    <property type="project" value="InterPro"/>
</dbReference>
<dbReference type="SUPFAM" id="SSF53901">
    <property type="entry name" value="Thiolase-like"/>
    <property type="match status" value="1"/>
</dbReference>
<dbReference type="PATRIC" id="fig|69222.5.peg.4050"/>
<dbReference type="PANTHER" id="PTHR34069">
    <property type="entry name" value="3-OXOACYL-[ACYL-CARRIER-PROTEIN] SYNTHASE 3"/>
    <property type="match status" value="1"/>
</dbReference>
<dbReference type="STRING" id="69222.BG55_19840"/>
<dbReference type="InterPro" id="IPR016039">
    <property type="entry name" value="Thiolase-like"/>
</dbReference>
<keyword evidence="3" id="KW-1185">Reference proteome</keyword>
<comment type="caution">
    <text evidence="2">The sequence shown here is derived from an EMBL/GenBank/DDBJ whole genome shotgun (WGS) entry which is preliminary data.</text>
</comment>
<dbReference type="GO" id="GO:0044550">
    <property type="term" value="P:secondary metabolite biosynthetic process"/>
    <property type="evidence" value="ECO:0007669"/>
    <property type="project" value="TreeGrafter"/>
</dbReference>
<feature type="domain" description="Beta-ketoacyl-[acyl-carrier-protein] synthase III N-terminal" evidence="1">
    <location>
        <begin position="121"/>
        <end position="189"/>
    </location>
</feature>
<dbReference type="InterPro" id="IPR013751">
    <property type="entry name" value="ACP_syn_III_N"/>
</dbReference>
<dbReference type="RefSeq" id="WP_034940614.1">
    <property type="nucleotide sequence ID" value="NZ_JFHN01000069.1"/>
</dbReference>
<reference evidence="2 3" key="1">
    <citation type="submission" date="2014-02" db="EMBL/GenBank/DDBJ databases">
        <title>Draft genome of Erwinia mallotivora strain BT-MARDI, a papaya dieback pathogen.</title>
        <authorList>
            <person name="Redzuan R."/>
            <person name="Abu Bakar N."/>
            <person name="Badrun R."/>
            <person name="Mohd Raih M.F."/>
            <person name="Rozano L."/>
            <person name="Mat Amin N."/>
        </authorList>
    </citation>
    <scope>NUCLEOTIDE SEQUENCE [LARGE SCALE GENOMIC DNA]</scope>
    <source>
        <strain evidence="2 3">BT-MARDI</strain>
    </source>
</reference>
<sequence length="308" mass="33653">MAQHPCAQARIVAPDYQLGEQPLSYQQIPDWQQRAAAFSLPALPQVWGWGTVHQATSSFIQLAVASARKTLADTPAQQVDTVIFCSSSLPADANQQTRLLCDFADALALHHAEIIGVTLGRCTNLLKGLRLAEARIASGQSTQILLVASDCMEDPAQRLENFALFSDGAASCLVVRHDDPRPGFDILASAEQQDLKLIPEGLSSALATAVNQQLFRDTQITLADVSRLFHTNVFLPLCNLKERQAGYAEHQLFTDNIVRIGHCFSADPLINLTDAIRRQLLPEQGIFQLAASIPGARAAVLLQKRREK</sequence>
<dbReference type="AlphaFoldDB" id="A0A014M7D4"/>
<dbReference type="GO" id="GO:0006633">
    <property type="term" value="P:fatty acid biosynthetic process"/>
    <property type="evidence" value="ECO:0007669"/>
    <property type="project" value="InterPro"/>
</dbReference>
<evidence type="ECO:0000313" key="3">
    <source>
        <dbReference type="Proteomes" id="UP000019918"/>
    </source>
</evidence>
<name>A0A014M7D4_9GAMM</name>
<evidence type="ECO:0000259" key="1">
    <source>
        <dbReference type="Pfam" id="PF08545"/>
    </source>
</evidence>
<dbReference type="PANTHER" id="PTHR34069:SF2">
    <property type="entry name" value="BETA-KETOACYL-[ACYL-CARRIER-PROTEIN] SYNTHASE III"/>
    <property type="match status" value="1"/>
</dbReference>
<dbReference type="OrthoDB" id="2636646at2"/>
<evidence type="ECO:0000313" key="2">
    <source>
        <dbReference type="EMBL" id="EXU74009.1"/>
    </source>
</evidence>
<gene>
    <name evidence="2" type="ORF">BG55_19840</name>
</gene>
<dbReference type="Gene3D" id="3.40.47.10">
    <property type="match status" value="2"/>
</dbReference>
<dbReference type="Proteomes" id="UP000019918">
    <property type="component" value="Unassembled WGS sequence"/>
</dbReference>
<proteinExistence type="predicted"/>
<protein>
    <recommendedName>
        <fullName evidence="1">Beta-ketoacyl-[acyl-carrier-protein] synthase III N-terminal domain-containing protein</fullName>
    </recommendedName>
</protein>
<dbReference type="Pfam" id="PF08545">
    <property type="entry name" value="ACP_syn_III"/>
    <property type="match status" value="1"/>
</dbReference>